<sequence length="52" mass="6083">MGEFLNRVDACPLEAVIGPNRKIQFFDGHLQNFFLLIFLFFDHDLHVIVVVH</sequence>
<accession>A0A645JI05</accession>
<protein>
    <submittedName>
        <fullName evidence="1">Uncharacterized protein</fullName>
    </submittedName>
</protein>
<reference evidence="1" key="1">
    <citation type="submission" date="2019-08" db="EMBL/GenBank/DDBJ databases">
        <authorList>
            <person name="Kucharzyk K."/>
            <person name="Murdoch R.W."/>
            <person name="Higgins S."/>
            <person name="Loffler F."/>
        </authorList>
    </citation>
    <scope>NUCLEOTIDE SEQUENCE</scope>
</reference>
<comment type="caution">
    <text evidence="1">The sequence shown here is derived from an EMBL/GenBank/DDBJ whole genome shotgun (WGS) entry which is preliminary data.</text>
</comment>
<proteinExistence type="predicted"/>
<gene>
    <name evidence="1" type="ORF">SDC9_211086</name>
</gene>
<evidence type="ECO:0000313" key="1">
    <source>
        <dbReference type="EMBL" id="MPN63328.1"/>
    </source>
</evidence>
<dbReference type="EMBL" id="VSSQ01142571">
    <property type="protein sequence ID" value="MPN63328.1"/>
    <property type="molecule type" value="Genomic_DNA"/>
</dbReference>
<dbReference type="AlphaFoldDB" id="A0A645JI05"/>
<organism evidence="1">
    <name type="scientific">bioreactor metagenome</name>
    <dbReference type="NCBI Taxonomy" id="1076179"/>
    <lineage>
        <taxon>unclassified sequences</taxon>
        <taxon>metagenomes</taxon>
        <taxon>ecological metagenomes</taxon>
    </lineage>
</organism>
<name>A0A645JI05_9ZZZZ</name>